<feature type="non-terminal residue" evidence="18">
    <location>
        <position position="1"/>
    </location>
</feature>
<comment type="similarity">
    <text evidence="13">Belongs to the SAT4 family.</text>
</comment>
<evidence type="ECO:0000259" key="16">
    <source>
        <dbReference type="Pfam" id="PF05730"/>
    </source>
</evidence>
<evidence type="ECO:0000256" key="4">
    <source>
        <dbReference type="ARBA" id="ARBA00010031"/>
    </source>
</evidence>
<protein>
    <submittedName>
        <fullName evidence="18">CFEM domain-containing</fullName>
    </submittedName>
</protein>
<sequence length="339" mass="37448">MTAPRSLLVLGVLCLLGLGSAQSPSDAPLCGTTCALRFLSLPDYADKTQEQLCHDKGFSRLMSDCVKEACTVRETLTFANISSTACRRPALDRRMELQLTSLIMTGLAGLFFVVRLASKIHGLASWGADDSLIVASFILLIPTIIMIQLAIPQGVGLDIWVLTDGQITAYLKSLFIFQIFYALTLTLIKASILFFFLRIFPDHKFRIAVWLTLACDLLLGVATFILTLIQRDPLRLVWEGWKDKVPRGVVFDAVKLAMGHGIIHIALDVWMLILPLTQLYSIGLKLRKKIGVIAMFSIGVFLTFVSVVKFVVFLQFLKSPDSASVSVANTALWCCIELC</sequence>
<accession>A0A8H4L8B7</accession>
<keyword evidence="6" id="KW-0325">Glycoprotein</keyword>
<proteinExistence type="inferred from homology"/>
<evidence type="ECO:0000256" key="15">
    <source>
        <dbReference type="SAM" id="SignalP"/>
    </source>
</evidence>
<feature type="domain" description="CFEM" evidence="16">
    <location>
        <begin position="25"/>
        <end position="86"/>
    </location>
</feature>
<dbReference type="PANTHER" id="PTHR33048:SF143">
    <property type="entry name" value="EXTRACELLULAR MEMBRANE PROTEIN CFEM DOMAIN-CONTAINING PROTEIN-RELATED"/>
    <property type="match status" value="1"/>
</dbReference>
<comment type="similarity">
    <text evidence="4">Belongs to the RBT5 family.</text>
</comment>
<keyword evidence="6" id="KW-0336">GPI-anchor</keyword>
<evidence type="ECO:0000256" key="10">
    <source>
        <dbReference type="ARBA" id="ARBA00023136"/>
    </source>
</evidence>
<evidence type="ECO:0000313" key="18">
    <source>
        <dbReference type="EMBL" id="KAF4463018.1"/>
    </source>
</evidence>
<dbReference type="OrthoDB" id="5101737at2759"/>
<dbReference type="InterPro" id="IPR008427">
    <property type="entry name" value="Extracellular_membr_CFEM_dom"/>
</dbReference>
<keyword evidence="10 14" id="KW-0472">Membrane</keyword>
<keyword evidence="8 15" id="KW-0732">Signal</keyword>
<evidence type="ECO:0000256" key="11">
    <source>
        <dbReference type="ARBA" id="ARBA00023157"/>
    </source>
</evidence>
<evidence type="ECO:0000256" key="6">
    <source>
        <dbReference type="ARBA" id="ARBA00022622"/>
    </source>
</evidence>
<feature type="transmembrane region" description="Helical" evidence="14">
    <location>
        <begin position="292"/>
        <end position="317"/>
    </location>
</feature>
<evidence type="ECO:0000256" key="1">
    <source>
        <dbReference type="ARBA" id="ARBA00004141"/>
    </source>
</evidence>
<evidence type="ECO:0000259" key="17">
    <source>
        <dbReference type="Pfam" id="PF20684"/>
    </source>
</evidence>
<keyword evidence="19" id="KW-1185">Reference proteome</keyword>
<keyword evidence="5" id="KW-0964">Secreted</keyword>
<feature type="transmembrane region" description="Helical" evidence="14">
    <location>
        <begin position="97"/>
        <end position="118"/>
    </location>
</feature>
<keyword evidence="12" id="KW-0449">Lipoprotein</keyword>
<keyword evidence="11" id="KW-1015">Disulfide bond</keyword>
<feature type="signal peptide" evidence="15">
    <location>
        <begin position="1"/>
        <end position="21"/>
    </location>
</feature>
<evidence type="ECO:0000256" key="2">
    <source>
        <dbReference type="ARBA" id="ARBA00004589"/>
    </source>
</evidence>
<dbReference type="EMBL" id="JAADYS010001435">
    <property type="protein sequence ID" value="KAF4463018.1"/>
    <property type="molecule type" value="Genomic_DNA"/>
</dbReference>
<evidence type="ECO:0000256" key="7">
    <source>
        <dbReference type="ARBA" id="ARBA00022692"/>
    </source>
</evidence>
<dbReference type="Pfam" id="PF05730">
    <property type="entry name" value="CFEM"/>
    <property type="match status" value="1"/>
</dbReference>
<feature type="transmembrane region" description="Helical" evidence="14">
    <location>
        <begin position="261"/>
        <end position="280"/>
    </location>
</feature>
<evidence type="ECO:0000256" key="9">
    <source>
        <dbReference type="ARBA" id="ARBA00022989"/>
    </source>
</evidence>
<dbReference type="InterPro" id="IPR052337">
    <property type="entry name" value="SAT4-like"/>
</dbReference>
<dbReference type="Pfam" id="PF20684">
    <property type="entry name" value="Fung_rhodopsin"/>
    <property type="match status" value="1"/>
</dbReference>
<name>A0A8H4L8B7_9HYPO</name>
<dbReference type="Proteomes" id="UP000554235">
    <property type="component" value="Unassembled WGS sequence"/>
</dbReference>
<feature type="chain" id="PRO_5034636684" evidence="15">
    <location>
        <begin position="22"/>
        <end position="339"/>
    </location>
</feature>
<feature type="transmembrane region" description="Helical" evidence="14">
    <location>
        <begin position="208"/>
        <end position="229"/>
    </location>
</feature>
<evidence type="ECO:0000256" key="5">
    <source>
        <dbReference type="ARBA" id="ARBA00022525"/>
    </source>
</evidence>
<dbReference type="AlphaFoldDB" id="A0A8H4L8B7"/>
<keyword evidence="7 14" id="KW-0812">Transmembrane</keyword>
<evidence type="ECO:0000256" key="14">
    <source>
        <dbReference type="SAM" id="Phobius"/>
    </source>
</evidence>
<comment type="caution">
    <text evidence="18">The sequence shown here is derived from an EMBL/GenBank/DDBJ whole genome shotgun (WGS) entry which is preliminary data.</text>
</comment>
<dbReference type="PANTHER" id="PTHR33048">
    <property type="entry name" value="PTH11-LIKE INTEGRAL MEMBRANE PROTEIN (AFU_ORTHOLOGUE AFUA_5G11245)"/>
    <property type="match status" value="1"/>
</dbReference>
<evidence type="ECO:0000256" key="3">
    <source>
        <dbReference type="ARBA" id="ARBA00004613"/>
    </source>
</evidence>
<organism evidence="18 19">
    <name type="scientific">Fusarium albosuccineum</name>
    <dbReference type="NCBI Taxonomy" id="1237068"/>
    <lineage>
        <taxon>Eukaryota</taxon>
        <taxon>Fungi</taxon>
        <taxon>Dikarya</taxon>
        <taxon>Ascomycota</taxon>
        <taxon>Pezizomycotina</taxon>
        <taxon>Sordariomycetes</taxon>
        <taxon>Hypocreomycetidae</taxon>
        <taxon>Hypocreales</taxon>
        <taxon>Nectriaceae</taxon>
        <taxon>Fusarium</taxon>
        <taxon>Fusarium decemcellulare species complex</taxon>
    </lineage>
</organism>
<feature type="transmembrane region" description="Helical" evidence="14">
    <location>
        <begin position="130"/>
        <end position="151"/>
    </location>
</feature>
<evidence type="ECO:0000256" key="8">
    <source>
        <dbReference type="ARBA" id="ARBA00022729"/>
    </source>
</evidence>
<reference evidence="18 19" key="1">
    <citation type="submission" date="2020-01" db="EMBL/GenBank/DDBJ databases">
        <title>Identification and distribution of gene clusters putatively required for synthesis of sphingolipid metabolism inhibitors in phylogenetically diverse species of the filamentous fungus Fusarium.</title>
        <authorList>
            <person name="Kim H.-S."/>
            <person name="Busman M."/>
            <person name="Brown D.W."/>
            <person name="Divon H."/>
            <person name="Uhlig S."/>
            <person name="Proctor R.H."/>
        </authorList>
    </citation>
    <scope>NUCLEOTIDE SEQUENCE [LARGE SCALE GENOMIC DNA]</scope>
    <source>
        <strain evidence="18 19">NRRL 20459</strain>
    </source>
</reference>
<evidence type="ECO:0000256" key="13">
    <source>
        <dbReference type="ARBA" id="ARBA00038359"/>
    </source>
</evidence>
<dbReference type="GO" id="GO:0098552">
    <property type="term" value="C:side of membrane"/>
    <property type="evidence" value="ECO:0007669"/>
    <property type="project" value="UniProtKB-KW"/>
</dbReference>
<evidence type="ECO:0000256" key="12">
    <source>
        <dbReference type="ARBA" id="ARBA00023288"/>
    </source>
</evidence>
<evidence type="ECO:0000313" key="19">
    <source>
        <dbReference type="Proteomes" id="UP000554235"/>
    </source>
</evidence>
<keyword evidence="9 14" id="KW-1133">Transmembrane helix</keyword>
<feature type="domain" description="Rhodopsin" evidence="17">
    <location>
        <begin position="114"/>
        <end position="338"/>
    </location>
</feature>
<dbReference type="GO" id="GO:0005576">
    <property type="term" value="C:extracellular region"/>
    <property type="evidence" value="ECO:0007669"/>
    <property type="project" value="UniProtKB-SubCell"/>
</dbReference>
<dbReference type="InterPro" id="IPR049326">
    <property type="entry name" value="Rhodopsin_dom_fungi"/>
</dbReference>
<gene>
    <name evidence="18" type="ORF">FALBO_10162</name>
</gene>
<feature type="transmembrane region" description="Helical" evidence="14">
    <location>
        <begin position="171"/>
        <end position="196"/>
    </location>
</feature>
<comment type="subcellular location">
    <subcellularLocation>
        <location evidence="2">Membrane</location>
        <topology evidence="2">Lipid-anchor</topology>
        <topology evidence="2">GPI-anchor</topology>
    </subcellularLocation>
    <subcellularLocation>
        <location evidence="1">Membrane</location>
        <topology evidence="1">Multi-pass membrane protein</topology>
    </subcellularLocation>
    <subcellularLocation>
        <location evidence="3">Secreted</location>
    </subcellularLocation>
</comment>